<dbReference type="Pfam" id="PF16321">
    <property type="entry name" value="Ribosom_S30AE_C"/>
    <property type="match status" value="1"/>
</dbReference>
<dbReference type="PANTHER" id="PTHR33231:SF1">
    <property type="entry name" value="30S RIBOSOMAL PROTEIN"/>
    <property type="match status" value="1"/>
</dbReference>
<dbReference type="GO" id="GO:0043024">
    <property type="term" value="F:ribosomal small subunit binding"/>
    <property type="evidence" value="ECO:0007669"/>
    <property type="project" value="TreeGrafter"/>
</dbReference>
<dbReference type="AlphaFoldDB" id="A0A9Q9F3H3"/>
<dbReference type="GO" id="GO:0045900">
    <property type="term" value="P:negative regulation of translational elongation"/>
    <property type="evidence" value="ECO:0007669"/>
    <property type="project" value="TreeGrafter"/>
</dbReference>
<dbReference type="NCBIfam" id="TIGR00741">
    <property type="entry name" value="yfiA"/>
    <property type="match status" value="1"/>
</dbReference>
<dbReference type="InterPro" id="IPR003489">
    <property type="entry name" value="RHF/RaiA"/>
</dbReference>
<evidence type="ECO:0000313" key="4">
    <source>
        <dbReference type="EMBL" id="UTO55399.1"/>
    </source>
</evidence>
<keyword evidence="7" id="KW-1185">Reference proteome</keyword>
<comment type="subunit">
    <text evidence="1">Associates exclusively with 100S ribosomes, which are dimers of 70S ribosomes.</text>
</comment>
<evidence type="ECO:0000256" key="2">
    <source>
        <dbReference type="ARBA" id="ARBA00041148"/>
    </source>
</evidence>
<evidence type="ECO:0000313" key="6">
    <source>
        <dbReference type="Proteomes" id="UP001059822"/>
    </source>
</evidence>
<dbReference type="Pfam" id="PF02482">
    <property type="entry name" value="Ribosomal_S30AE"/>
    <property type="match status" value="1"/>
</dbReference>
<dbReference type="PANTHER" id="PTHR33231">
    <property type="entry name" value="30S RIBOSOMAL PROTEIN"/>
    <property type="match status" value="1"/>
</dbReference>
<dbReference type="CDD" id="cd00552">
    <property type="entry name" value="RaiA"/>
    <property type="match status" value="1"/>
</dbReference>
<proteinExistence type="predicted"/>
<feature type="domain" description="Sigma 54 modulation/S30EA ribosomal protein C-terminal" evidence="3">
    <location>
        <begin position="133"/>
        <end position="181"/>
    </location>
</feature>
<dbReference type="EMBL" id="CP089285">
    <property type="protein sequence ID" value="UTO56318.1"/>
    <property type="molecule type" value="Genomic_DNA"/>
</dbReference>
<protein>
    <recommendedName>
        <fullName evidence="2">Ribosome hibernation promoting factor</fullName>
    </recommendedName>
</protein>
<dbReference type="Proteomes" id="UP001059985">
    <property type="component" value="Chromosome"/>
</dbReference>
<evidence type="ECO:0000256" key="1">
    <source>
        <dbReference type="ARBA" id="ARBA00038695"/>
    </source>
</evidence>
<name>A0A9Q9F3H3_9RICK</name>
<dbReference type="GO" id="GO:0022627">
    <property type="term" value="C:cytosolic small ribosomal subunit"/>
    <property type="evidence" value="ECO:0007669"/>
    <property type="project" value="TreeGrafter"/>
</dbReference>
<dbReference type="EMBL" id="CP089286">
    <property type="protein sequence ID" value="UTO55399.1"/>
    <property type="molecule type" value="Genomic_DNA"/>
</dbReference>
<dbReference type="InterPro" id="IPR032528">
    <property type="entry name" value="Ribosom_S30AE_C"/>
</dbReference>
<evidence type="ECO:0000313" key="7">
    <source>
        <dbReference type="Proteomes" id="UP001059985"/>
    </source>
</evidence>
<sequence length="190" mass="22200">MNITITCRGFNITDSIKAYVEKAIKDHIIKYFQDEVIIKVILSKEAYFFSASISIYDNINEFIKLLKNAETAYKAIDNAVTHLNSKLTKYKSEKINKYRKNRQLIRNQQKYKSYLFDNIQDVTSENIEDSPLIIEEDTNLKIMSVSEAVMEMEMTSIPALLFINARTNMVNMIYMRNDGNITWVNTLKMH</sequence>
<dbReference type="InterPro" id="IPR050574">
    <property type="entry name" value="HPF/YfiA_ribosome-assoc"/>
</dbReference>
<dbReference type="Proteomes" id="UP001059822">
    <property type="component" value="Chromosome"/>
</dbReference>
<accession>A0A9Q9F3H3</accession>
<reference evidence="4" key="1">
    <citation type="journal article" date="2022" name="Microorganisms">
        <title>Assembly and Comparison of Ca. Neoehrlichia mikurensis Genomes.</title>
        <authorList>
            <person name="Azagi T."/>
            <person name="Dirks R.P."/>
            <person name="Yebra-Pimentel E.S."/>
            <person name="Schaap P.J."/>
            <person name="Koehorst J.J."/>
            <person name="Esser H.J."/>
            <person name="Sprong H."/>
        </authorList>
    </citation>
    <scope>NUCLEOTIDE SEQUENCE</scope>
    <source>
        <strain evidence="5">18-2804</strain>
        <strain evidence="4">18-2837</strain>
    </source>
</reference>
<gene>
    <name evidence="4" type="primary">raiA</name>
    <name evidence="5" type="ORF">LUA81_04415</name>
    <name evidence="4" type="ORF">LUA82_04465</name>
</gene>
<dbReference type="RefSeq" id="WP_218194063.1">
    <property type="nucleotide sequence ID" value="NZ_CP054597.1"/>
</dbReference>
<evidence type="ECO:0000313" key="5">
    <source>
        <dbReference type="EMBL" id="UTO56318.1"/>
    </source>
</evidence>
<organism evidence="4 6">
    <name type="scientific">Neoehrlichia mikurensis</name>
    <dbReference type="NCBI Taxonomy" id="89586"/>
    <lineage>
        <taxon>Bacteria</taxon>
        <taxon>Pseudomonadati</taxon>
        <taxon>Pseudomonadota</taxon>
        <taxon>Alphaproteobacteria</taxon>
        <taxon>Rickettsiales</taxon>
        <taxon>Anaplasmataceae</taxon>
        <taxon>Candidatus Neoehrlichia</taxon>
    </lineage>
</organism>
<evidence type="ECO:0000259" key="3">
    <source>
        <dbReference type="Pfam" id="PF16321"/>
    </source>
</evidence>